<accession>A0ABW2JTB3</accession>
<dbReference type="SUPFAM" id="SSF49695">
    <property type="entry name" value="gamma-Crystallin-like"/>
    <property type="match status" value="1"/>
</dbReference>
<organism evidence="2 3">
    <name type="scientific">Streptomyces monticola</name>
    <dbReference type="NCBI Taxonomy" id="2666263"/>
    <lineage>
        <taxon>Bacteria</taxon>
        <taxon>Bacillati</taxon>
        <taxon>Actinomycetota</taxon>
        <taxon>Actinomycetes</taxon>
        <taxon>Kitasatosporales</taxon>
        <taxon>Streptomycetaceae</taxon>
        <taxon>Streptomyces</taxon>
    </lineage>
</organism>
<feature type="chain" id="PRO_5046243079" evidence="1">
    <location>
        <begin position="24"/>
        <end position="144"/>
    </location>
</feature>
<evidence type="ECO:0000256" key="1">
    <source>
        <dbReference type="SAM" id="SignalP"/>
    </source>
</evidence>
<dbReference type="Pfam" id="PF03995">
    <property type="entry name" value="Inhibitor_I36"/>
    <property type="match status" value="1"/>
</dbReference>
<feature type="signal peptide" evidence="1">
    <location>
        <begin position="1"/>
        <end position="23"/>
    </location>
</feature>
<dbReference type="EMBL" id="JBHTCF010000018">
    <property type="protein sequence ID" value="MFC7308840.1"/>
    <property type="molecule type" value="Genomic_DNA"/>
</dbReference>
<evidence type="ECO:0000313" key="2">
    <source>
        <dbReference type="EMBL" id="MFC7308840.1"/>
    </source>
</evidence>
<comment type="caution">
    <text evidence="2">The sequence shown here is derived from an EMBL/GenBank/DDBJ whole genome shotgun (WGS) entry which is preliminary data.</text>
</comment>
<keyword evidence="1" id="KW-0732">Signal</keyword>
<dbReference type="Proteomes" id="UP001596523">
    <property type="component" value="Unassembled WGS sequence"/>
</dbReference>
<keyword evidence="3" id="KW-1185">Reference proteome</keyword>
<dbReference type="Gene3D" id="2.60.20.10">
    <property type="entry name" value="Crystallins"/>
    <property type="match status" value="1"/>
</dbReference>
<evidence type="ECO:0000313" key="3">
    <source>
        <dbReference type="Proteomes" id="UP001596523"/>
    </source>
</evidence>
<dbReference type="InterPro" id="IPR011024">
    <property type="entry name" value="G_crystallin-like"/>
</dbReference>
<name>A0ABW2JTB3_9ACTN</name>
<dbReference type="RefSeq" id="WP_381837215.1">
    <property type="nucleotide sequence ID" value="NZ_JBHTCF010000018.1"/>
</dbReference>
<proteinExistence type="predicted"/>
<sequence length="144" mass="15705">MRKAQLALVGLGVAALTGSGAVAAQATPTAAPARAAVVDSNVDAQVRNCNSVNRNTGYVHAWTKPKCQGYHGRKRGNDSNYSSSIDDKATSVVNSGWKHQNDTVKFYTKTKYRGDRFCLNRGDQISTLKKFNDRISSHRWVNGC</sequence>
<reference evidence="3" key="1">
    <citation type="journal article" date="2019" name="Int. J. Syst. Evol. Microbiol.">
        <title>The Global Catalogue of Microorganisms (GCM) 10K type strain sequencing project: providing services to taxonomists for standard genome sequencing and annotation.</title>
        <authorList>
            <consortium name="The Broad Institute Genomics Platform"/>
            <consortium name="The Broad Institute Genome Sequencing Center for Infectious Disease"/>
            <person name="Wu L."/>
            <person name="Ma J."/>
        </authorList>
    </citation>
    <scope>NUCLEOTIDE SEQUENCE [LARGE SCALE GENOMIC DNA]</scope>
    <source>
        <strain evidence="3">SYNS20</strain>
    </source>
</reference>
<gene>
    <name evidence="2" type="ORF">ACFQVC_32075</name>
</gene>
<protein>
    <submittedName>
        <fullName evidence="2">Peptidase inhibitor family I36 protein</fullName>
    </submittedName>
</protein>